<organism evidence="1 2">
    <name type="scientific">Bacillus phage PBC2</name>
    <dbReference type="NCBI Taxonomy" id="1675029"/>
    <lineage>
        <taxon>Viruses</taxon>
        <taxon>Duplodnaviria</taxon>
        <taxon>Heunggongvirae</taxon>
        <taxon>Uroviricota</taxon>
        <taxon>Caudoviricetes</taxon>
        <taxon>Andregratiavirinae</taxon>
        <taxon>Haetaevirus</taxon>
        <taxon>Haetaevirus PBC2</taxon>
    </lineage>
</organism>
<dbReference type="EMBL" id="KT070867">
    <property type="protein sequence ID" value="AKQ08418.1"/>
    <property type="molecule type" value="Genomic_DNA"/>
</dbReference>
<gene>
    <name evidence="1" type="ORF">PBC2_103</name>
</gene>
<evidence type="ECO:0000313" key="1">
    <source>
        <dbReference type="EMBL" id="AKQ08418.1"/>
    </source>
</evidence>
<accession>A0A218KC07</accession>
<proteinExistence type="predicted"/>
<name>A0A218KC07_9CAUD</name>
<keyword evidence="2" id="KW-1185">Reference proteome</keyword>
<dbReference type="Proteomes" id="UP000223102">
    <property type="component" value="Segment"/>
</dbReference>
<reference evidence="1 2" key="1">
    <citation type="submission" date="2015-06" db="EMBL/GenBank/DDBJ databases">
        <title>Complete genome sequence of Bacillus cereus phage PBC2.</title>
        <authorList>
            <person name="Kong M."/>
            <person name="Ryu S."/>
        </authorList>
    </citation>
    <scope>NUCLEOTIDE SEQUENCE [LARGE SCALE GENOMIC DNA]</scope>
</reference>
<sequence>MNIKKISTMKMLEKLIWGRVDGMELESVQNLFNNVVFSQDNIGTYVNGEPIKLTRQLFNEEWVFVEKHKTLMDAYKYSEANGGMIACMHGDNDIRITSKSGMENVVLYQFLNISLQDLVEDKYWANFIDEERFAVTITDPKEYSDGFPLLVAIDKLLISDSHYFVQYHTGKKIYIDDEGIKDSETKELVELTASLYKDGYWYIGEMIETDGSLTILDALKYIDWNSQELVFGEGTEDEFIIPTKLVYEDIDLKDVLPEEATDVNIKQVFTQTLWKVRNKTL</sequence>
<protein>
    <submittedName>
        <fullName evidence="1">Uncharacterized protein</fullName>
    </submittedName>
</protein>
<evidence type="ECO:0000313" key="2">
    <source>
        <dbReference type="Proteomes" id="UP000223102"/>
    </source>
</evidence>